<organism evidence="1">
    <name type="scientific">Sesamum latifolium</name>
    <dbReference type="NCBI Taxonomy" id="2727402"/>
    <lineage>
        <taxon>Eukaryota</taxon>
        <taxon>Viridiplantae</taxon>
        <taxon>Streptophyta</taxon>
        <taxon>Embryophyta</taxon>
        <taxon>Tracheophyta</taxon>
        <taxon>Spermatophyta</taxon>
        <taxon>Magnoliopsida</taxon>
        <taxon>eudicotyledons</taxon>
        <taxon>Gunneridae</taxon>
        <taxon>Pentapetalae</taxon>
        <taxon>asterids</taxon>
        <taxon>lamiids</taxon>
        <taxon>Lamiales</taxon>
        <taxon>Pedaliaceae</taxon>
        <taxon>Sesamum</taxon>
    </lineage>
</organism>
<reference evidence="1" key="2">
    <citation type="journal article" date="2024" name="Plant">
        <title>Genomic evolution and insights into agronomic trait innovations of Sesamum species.</title>
        <authorList>
            <person name="Miao H."/>
            <person name="Wang L."/>
            <person name="Qu L."/>
            <person name="Liu H."/>
            <person name="Sun Y."/>
            <person name="Le M."/>
            <person name="Wang Q."/>
            <person name="Wei S."/>
            <person name="Zheng Y."/>
            <person name="Lin W."/>
            <person name="Duan Y."/>
            <person name="Cao H."/>
            <person name="Xiong S."/>
            <person name="Wang X."/>
            <person name="Wei L."/>
            <person name="Li C."/>
            <person name="Ma Q."/>
            <person name="Ju M."/>
            <person name="Zhao R."/>
            <person name="Li G."/>
            <person name="Mu C."/>
            <person name="Tian Q."/>
            <person name="Mei H."/>
            <person name="Zhang T."/>
            <person name="Gao T."/>
            <person name="Zhang H."/>
        </authorList>
    </citation>
    <scope>NUCLEOTIDE SEQUENCE</scope>
    <source>
        <strain evidence="1">KEN1</strain>
    </source>
</reference>
<accession>A0AAW2XV63</accession>
<dbReference type="AlphaFoldDB" id="A0AAW2XV63"/>
<evidence type="ECO:0008006" key="2">
    <source>
        <dbReference type="Google" id="ProtNLM"/>
    </source>
</evidence>
<reference evidence="1" key="1">
    <citation type="submission" date="2020-06" db="EMBL/GenBank/DDBJ databases">
        <authorList>
            <person name="Li T."/>
            <person name="Hu X."/>
            <person name="Zhang T."/>
            <person name="Song X."/>
            <person name="Zhang H."/>
            <person name="Dai N."/>
            <person name="Sheng W."/>
            <person name="Hou X."/>
            <person name="Wei L."/>
        </authorList>
    </citation>
    <scope>NUCLEOTIDE SEQUENCE</scope>
    <source>
        <strain evidence="1">KEN1</strain>
        <tissue evidence="1">Leaf</tissue>
    </source>
</reference>
<evidence type="ECO:0000313" key="1">
    <source>
        <dbReference type="EMBL" id="KAL0457863.1"/>
    </source>
</evidence>
<proteinExistence type="predicted"/>
<gene>
    <name evidence="1" type="ORF">Slati_0413500</name>
</gene>
<name>A0AAW2XV63_9LAMI</name>
<dbReference type="Gene3D" id="3.80.10.10">
    <property type="entry name" value="Ribonuclease Inhibitor"/>
    <property type="match status" value="1"/>
</dbReference>
<protein>
    <recommendedName>
        <fullName evidence="2">Disease resistance protein</fullName>
    </recommendedName>
</protein>
<comment type="caution">
    <text evidence="1">The sequence shown here is derived from an EMBL/GenBank/DDBJ whole genome shotgun (WGS) entry which is preliminary data.</text>
</comment>
<dbReference type="PANTHER" id="PTHR15140">
    <property type="entry name" value="TUBULIN-SPECIFIC CHAPERONE E"/>
    <property type="match status" value="1"/>
</dbReference>
<dbReference type="PANTHER" id="PTHR15140:SF33">
    <property type="entry name" value="LATE BLIGHT RESISTANCE PROTEIN HOMOLOG R1A-3 ISOFORM X1"/>
    <property type="match status" value="1"/>
</dbReference>
<dbReference type="SUPFAM" id="SSF52047">
    <property type="entry name" value="RNI-like"/>
    <property type="match status" value="1"/>
</dbReference>
<sequence length="154" mass="17950">MMPQLRHVNITWAVYPDPVDAQDHILENLQSLIIIQNFKCTREVVERISNLKELQVNYPDDLDEWSDFQLHNLAHLRKLEPLNLDSMIFPLKSINFPTSLKKLVLEDCEIPWEDMTIIGSLPNLEVLKLHYDAFKGPEMESSCRRISSTKILAH</sequence>
<dbReference type="InterPro" id="IPR032675">
    <property type="entry name" value="LRR_dom_sf"/>
</dbReference>
<dbReference type="EMBL" id="JACGWN010000002">
    <property type="protein sequence ID" value="KAL0457863.1"/>
    <property type="molecule type" value="Genomic_DNA"/>
</dbReference>